<keyword evidence="1 2" id="KW-0175">Coiled coil</keyword>
<feature type="coiled-coil region" evidence="2">
    <location>
        <begin position="5"/>
        <end position="132"/>
    </location>
</feature>
<reference evidence="4" key="1">
    <citation type="submission" date="2021-12" db="EMBL/GenBank/DDBJ databases">
        <authorList>
            <person name="King R."/>
        </authorList>
    </citation>
    <scope>NUCLEOTIDE SEQUENCE</scope>
</reference>
<evidence type="ECO:0000313" key="5">
    <source>
        <dbReference type="Proteomes" id="UP001154078"/>
    </source>
</evidence>
<dbReference type="PANTHER" id="PTHR21694">
    <property type="entry name" value="COILED-COIL DOMAIN-CONTAINING PROTEIN 63"/>
    <property type="match status" value="1"/>
</dbReference>
<dbReference type="Proteomes" id="UP001154078">
    <property type="component" value="Chromosome 4"/>
</dbReference>
<name>A0A9P0FGG8_BRAAE</name>
<dbReference type="PANTHER" id="PTHR21694:SF18">
    <property type="entry name" value="COILED-COIL DOMAIN-CONTAINING PROTEIN 63"/>
    <property type="match status" value="1"/>
</dbReference>
<dbReference type="EMBL" id="OV121135">
    <property type="protein sequence ID" value="CAH0555332.1"/>
    <property type="molecule type" value="Genomic_DNA"/>
</dbReference>
<protein>
    <recommendedName>
        <fullName evidence="3">ODAD1 central coiled coil region domain-containing protein</fullName>
    </recommendedName>
</protein>
<gene>
    <name evidence="4" type="ORF">MELIAE_LOCUS6730</name>
</gene>
<dbReference type="Pfam" id="PF21773">
    <property type="entry name" value="ODAD1_CC"/>
    <property type="match status" value="1"/>
</dbReference>
<evidence type="ECO:0000256" key="1">
    <source>
        <dbReference type="ARBA" id="ARBA00023054"/>
    </source>
</evidence>
<proteinExistence type="predicted"/>
<evidence type="ECO:0000313" key="4">
    <source>
        <dbReference type="EMBL" id="CAH0555332.1"/>
    </source>
</evidence>
<feature type="coiled-coil region" evidence="2">
    <location>
        <begin position="218"/>
        <end position="281"/>
    </location>
</feature>
<feature type="domain" description="ODAD1 central coiled coil region" evidence="3">
    <location>
        <begin position="143"/>
        <end position="420"/>
    </location>
</feature>
<keyword evidence="5" id="KW-1185">Reference proteome</keyword>
<dbReference type="InterPro" id="IPR051876">
    <property type="entry name" value="ODA-DC/CCD"/>
</dbReference>
<feature type="coiled-coil region" evidence="2">
    <location>
        <begin position="327"/>
        <end position="393"/>
    </location>
</feature>
<dbReference type="AlphaFoldDB" id="A0A9P0FGG8"/>
<dbReference type="OrthoDB" id="6766775at2759"/>
<evidence type="ECO:0000256" key="2">
    <source>
        <dbReference type="SAM" id="Coils"/>
    </source>
</evidence>
<accession>A0A9P0FGG8</accession>
<sequence>MSNQAATEKEMTTMAEEELSRLQRQLRIMEEDRMAYADEARIKLERQRKFIKVLREEKSKIEEDLRVATCKSHAKKDWKYAKSVEGLLIKHKKYCNEIDEYKSEIRAIDDQHKKVEAQIKKLRLENLVSEDEYQYRIKSGNNSVKCLENRLENTVKKFCNTIVDNKDLREEIDHLLVERCQFNYTWEQLLQDLKYGKKLMMDLIDQATLAYDQREEWSSKLEALKKRADQDLEVHTEEMREIKRKLDHDNRLKDFLCIKGQKRILRDLEEKERIKREVEEQCMADQLKTYEETLRQIRSYCDEENVDRMAALYVKQEEENFALFNYVNELSHEIEEYETINENLAEKIEEQKKLAEERAKDSNITVDNLEVELTEAKKTAIKAEEEFKTTENRIKMVLGGILEVFAMLKCERGPILELLQDEEVNFQNAMFYLGNIDKKVTELLYSMHNMSKTIKK</sequence>
<evidence type="ECO:0000259" key="3">
    <source>
        <dbReference type="Pfam" id="PF21773"/>
    </source>
</evidence>
<organism evidence="4 5">
    <name type="scientific">Brassicogethes aeneus</name>
    <name type="common">Rape pollen beetle</name>
    <name type="synonym">Meligethes aeneus</name>
    <dbReference type="NCBI Taxonomy" id="1431903"/>
    <lineage>
        <taxon>Eukaryota</taxon>
        <taxon>Metazoa</taxon>
        <taxon>Ecdysozoa</taxon>
        <taxon>Arthropoda</taxon>
        <taxon>Hexapoda</taxon>
        <taxon>Insecta</taxon>
        <taxon>Pterygota</taxon>
        <taxon>Neoptera</taxon>
        <taxon>Endopterygota</taxon>
        <taxon>Coleoptera</taxon>
        <taxon>Polyphaga</taxon>
        <taxon>Cucujiformia</taxon>
        <taxon>Nitidulidae</taxon>
        <taxon>Meligethinae</taxon>
        <taxon>Brassicogethes</taxon>
    </lineage>
</organism>
<dbReference type="InterPro" id="IPR049258">
    <property type="entry name" value="ODAD1_CC"/>
</dbReference>